<dbReference type="InParanoid" id="E8R0Y0"/>
<evidence type="ECO:0000256" key="2">
    <source>
        <dbReference type="ARBA" id="ARBA00004760"/>
    </source>
</evidence>
<organism evidence="11 12">
    <name type="scientific">Isosphaera pallida (strain ATCC 43644 / DSM 9630 / IS1B)</name>
    <dbReference type="NCBI Taxonomy" id="575540"/>
    <lineage>
        <taxon>Bacteria</taxon>
        <taxon>Pseudomonadati</taxon>
        <taxon>Planctomycetota</taxon>
        <taxon>Planctomycetia</taxon>
        <taxon>Isosphaerales</taxon>
        <taxon>Isosphaeraceae</taxon>
        <taxon>Isosphaera</taxon>
    </lineage>
</organism>
<dbReference type="EMBL" id="CP002353">
    <property type="protein sequence ID" value="ADV62326.1"/>
    <property type="molecule type" value="Genomic_DNA"/>
</dbReference>
<keyword evidence="5 11" id="KW-0808">Transferase</keyword>
<evidence type="ECO:0000256" key="8">
    <source>
        <dbReference type="ARBA" id="ARBA00023136"/>
    </source>
</evidence>
<dbReference type="CDD" id="cd02520">
    <property type="entry name" value="Glucosylceramide_synthase"/>
    <property type="match status" value="1"/>
</dbReference>
<dbReference type="Pfam" id="PF13506">
    <property type="entry name" value="Glyco_transf_21"/>
    <property type="match status" value="1"/>
</dbReference>
<gene>
    <name evidence="11" type="ordered locus">Isop_1743</name>
</gene>
<evidence type="ECO:0000256" key="4">
    <source>
        <dbReference type="ARBA" id="ARBA00022676"/>
    </source>
</evidence>
<comment type="pathway">
    <text evidence="3">Sphingolipid metabolism.</text>
</comment>
<keyword evidence="6 10" id="KW-0812">Transmembrane</keyword>
<evidence type="ECO:0000256" key="5">
    <source>
        <dbReference type="ARBA" id="ARBA00022679"/>
    </source>
</evidence>
<feature type="transmembrane region" description="Helical" evidence="10">
    <location>
        <begin position="6"/>
        <end position="29"/>
    </location>
</feature>
<evidence type="ECO:0000256" key="1">
    <source>
        <dbReference type="ARBA" id="ARBA00004141"/>
    </source>
</evidence>
<dbReference type="HOGENOM" id="CLU_030898_2_1_0"/>
<dbReference type="Proteomes" id="UP000008631">
    <property type="component" value="Chromosome"/>
</dbReference>
<reference evidence="11 12" key="2">
    <citation type="journal article" date="2011" name="Stand. Genomic Sci.">
        <title>Complete genome sequence of Isosphaera pallida type strain (IS1B).</title>
        <authorList>
            <consortium name="US DOE Joint Genome Institute (JGI-PGF)"/>
            <person name="Goker M."/>
            <person name="Cleland D."/>
            <person name="Saunders E."/>
            <person name="Lapidus A."/>
            <person name="Nolan M."/>
            <person name="Lucas S."/>
            <person name="Hammon N."/>
            <person name="Deshpande S."/>
            <person name="Cheng J.F."/>
            <person name="Tapia R."/>
            <person name="Han C."/>
            <person name="Goodwin L."/>
            <person name="Pitluck S."/>
            <person name="Liolios K."/>
            <person name="Pagani I."/>
            <person name="Ivanova N."/>
            <person name="Mavromatis K."/>
            <person name="Pati A."/>
            <person name="Chen A."/>
            <person name="Palaniappan K."/>
            <person name="Land M."/>
            <person name="Hauser L."/>
            <person name="Chang Y.J."/>
            <person name="Jeffries C.D."/>
            <person name="Detter J.C."/>
            <person name="Beck B."/>
            <person name="Woyke T."/>
            <person name="Bristow J."/>
            <person name="Eisen J.A."/>
            <person name="Markowitz V."/>
            <person name="Hugenholtz P."/>
            <person name="Kyrpides N.C."/>
            <person name="Klenk H.P."/>
        </authorList>
    </citation>
    <scope>NUCLEOTIDE SEQUENCE [LARGE SCALE GENOMIC DNA]</scope>
    <source>
        <strain evidence="12">ATCC 43644 / DSM 9630 / IS1B</strain>
    </source>
</reference>
<dbReference type="eggNOG" id="COG1215">
    <property type="taxonomic scope" value="Bacteria"/>
</dbReference>
<reference key="1">
    <citation type="submission" date="2010-11" db="EMBL/GenBank/DDBJ databases">
        <title>The complete sequence of chromosome of Isophaera pallida ATCC 43644.</title>
        <authorList>
            <consortium name="US DOE Joint Genome Institute (JGI-PGF)"/>
            <person name="Lucas S."/>
            <person name="Copeland A."/>
            <person name="Lapidus A."/>
            <person name="Bruce D."/>
            <person name="Goodwin L."/>
            <person name="Pitluck S."/>
            <person name="Kyrpides N."/>
            <person name="Mavromatis K."/>
            <person name="Pagani I."/>
            <person name="Ivanova N."/>
            <person name="Saunders E."/>
            <person name="Brettin T."/>
            <person name="Detter J.C."/>
            <person name="Han C."/>
            <person name="Tapia R."/>
            <person name="Land M."/>
            <person name="Hauser L."/>
            <person name="Markowitz V."/>
            <person name="Cheng J.-F."/>
            <person name="Hugenholtz P."/>
            <person name="Woyke T."/>
            <person name="Wu D."/>
            <person name="Eisen J.A."/>
        </authorList>
    </citation>
    <scope>NUCLEOTIDE SEQUENCE</scope>
    <source>
        <strain>ATCC 43644</strain>
    </source>
</reference>
<evidence type="ECO:0000256" key="9">
    <source>
        <dbReference type="SAM" id="MobiDB-lite"/>
    </source>
</evidence>
<dbReference type="PANTHER" id="PTHR12726">
    <property type="entry name" value="CERAMIDE GLUCOSYLTRANSFERASE"/>
    <property type="match status" value="1"/>
</dbReference>
<dbReference type="STRING" id="575540.Isop_1743"/>
<protein>
    <submittedName>
        <fullName evidence="11">Ceramide glucosyltransferase</fullName>
        <ecNumber evidence="11">2.4.1.80</ecNumber>
    </submittedName>
</protein>
<keyword evidence="4 11" id="KW-0328">Glycosyltransferase</keyword>
<dbReference type="EC" id="2.4.1.80" evidence="11"/>
<evidence type="ECO:0000256" key="7">
    <source>
        <dbReference type="ARBA" id="ARBA00022989"/>
    </source>
</evidence>
<evidence type="ECO:0000256" key="3">
    <source>
        <dbReference type="ARBA" id="ARBA00004991"/>
    </source>
</evidence>
<proteinExistence type="predicted"/>
<keyword evidence="7 10" id="KW-1133">Transmembrane helix</keyword>
<dbReference type="GO" id="GO:0008120">
    <property type="term" value="F:ceramide glucosyltransferase activity"/>
    <property type="evidence" value="ECO:0007669"/>
    <property type="project" value="UniProtKB-EC"/>
</dbReference>
<accession>E8R0Y0</accession>
<dbReference type="PANTHER" id="PTHR12726:SF0">
    <property type="entry name" value="CERAMIDE GLUCOSYLTRANSFERASE"/>
    <property type="match status" value="1"/>
</dbReference>
<keyword evidence="12" id="KW-1185">Reference proteome</keyword>
<dbReference type="KEGG" id="ipa:Isop_1743"/>
<feature type="region of interest" description="Disordered" evidence="9">
    <location>
        <begin position="393"/>
        <end position="418"/>
    </location>
</feature>
<sequence>MIDGNLVLGLVAAIAVVTSLAGSAALLWVTRPGRGRSLPDYTPPVTILKPLKGIDEGLEENLRSFFQLDYPRYQLLFGVADPDDPAAAVVERLIAEYPYHDAKLVRGAPRLGFNPKVENLASMDRFRKYDYLLISDSNVRVKPSYLRETTAYLADSRVGLVSNIFAGVGETSAGGALENLQLNGFIAGGVALAEVVGQTCVVGKSMLMPGRVLEEIGGFRAVRHLLAEDQAIGVKVRKAGYRIALSHHVIDNVNHDRGLRWFLNRHSRWYKIRRRMAPGFFLLEPLSNLSLIGVVWALSDDTGIAWGGLVVLVGLGIARDALQSRWLRGVFPRARHLLLCPVKDLFLVPVWFDALVNNRVHWRGHKMLVGRWTRLSGVTYRRLRRARRQAARVQRRARRHASPPPITVAEQHAVSTGD</sequence>
<comment type="subcellular location">
    <subcellularLocation>
        <location evidence="1">Membrane</location>
        <topology evidence="1">Multi-pass membrane protein</topology>
    </subcellularLocation>
</comment>
<dbReference type="Gene3D" id="3.90.550.10">
    <property type="entry name" value="Spore Coat Polysaccharide Biosynthesis Protein SpsA, Chain A"/>
    <property type="match status" value="1"/>
</dbReference>
<evidence type="ECO:0000313" key="12">
    <source>
        <dbReference type="Proteomes" id="UP000008631"/>
    </source>
</evidence>
<dbReference type="AlphaFoldDB" id="E8R0Y0"/>
<evidence type="ECO:0000256" key="10">
    <source>
        <dbReference type="SAM" id="Phobius"/>
    </source>
</evidence>
<dbReference type="RefSeq" id="WP_013564614.1">
    <property type="nucleotide sequence ID" value="NC_014962.1"/>
</dbReference>
<dbReference type="SUPFAM" id="SSF53448">
    <property type="entry name" value="Nucleotide-diphospho-sugar transferases"/>
    <property type="match status" value="1"/>
</dbReference>
<keyword evidence="8 10" id="KW-0472">Membrane</keyword>
<comment type="pathway">
    <text evidence="2">Lipid metabolism; sphingolipid metabolism.</text>
</comment>
<evidence type="ECO:0000256" key="6">
    <source>
        <dbReference type="ARBA" id="ARBA00022692"/>
    </source>
</evidence>
<dbReference type="GO" id="GO:0006679">
    <property type="term" value="P:glucosylceramide biosynthetic process"/>
    <property type="evidence" value="ECO:0007669"/>
    <property type="project" value="TreeGrafter"/>
</dbReference>
<name>E8R0Y0_ISOPI</name>
<dbReference type="InterPro" id="IPR029044">
    <property type="entry name" value="Nucleotide-diphossugar_trans"/>
</dbReference>
<dbReference type="InterPro" id="IPR025993">
    <property type="entry name" value="Ceramide_glucosylTrfase"/>
</dbReference>
<evidence type="ECO:0000313" key="11">
    <source>
        <dbReference type="EMBL" id="ADV62326.1"/>
    </source>
</evidence>
<dbReference type="GO" id="GO:0016020">
    <property type="term" value="C:membrane"/>
    <property type="evidence" value="ECO:0007669"/>
    <property type="project" value="UniProtKB-SubCell"/>
</dbReference>